<protein>
    <recommendedName>
        <fullName evidence="9">Cilia- and flagella-associated protein 43</fullName>
    </recommendedName>
</protein>
<evidence type="ECO:0000256" key="6">
    <source>
        <dbReference type="ARBA" id="ARBA00023212"/>
    </source>
</evidence>
<evidence type="ECO:0000256" key="7">
    <source>
        <dbReference type="ARBA" id="ARBA00023273"/>
    </source>
</evidence>
<evidence type="ECO:0000256" key="9">
    <source>
        <dbReference type="ARBA" id="ARBA00023662"/>
    </source>
</evidence>
<evidence type="ECO:0000313" key="10">
    <source>
        <dbReference type="EMBL" id="MBY75168.1"/>
    </source>
</evidence>
<organism evidence="10">
    <name type="scientific">Sipha flava</name>
    <name type="common">yellow sugarcane aphid</name>
    <dbReference type="NCBI Taxonomy" id="143950"/>
    <lineage>
        <taxon>Eukaryota</taxon>
        <taxon>Metazoa</taxon>
        <taxon>Ecdysozoa</taxon>
        <taxon>Arthropoda</taxon>
        <taxon>Hexapoda</taxon>
        <taxon>Insecta</taxon>
        <taxon>Pterygota</taxon>
        <taxon>Neoptera</taxon>
        <taxon>Paraneoptera</taxon>
        <taxon>Hemiptera</taxon>
        <taxon>Sternorrhyncha</taxon>
        <taxon>Aphidomorpha</taxon>
        <taxon>Aphidoidea</taxon>
        <taxon>Aphididae</taxon>
        <taxon>Sipha</taxon>
    </lineage>
</organism>
<name>A0A2S2QBR4_9HEMI</name>
<dbReference type="GO" id="GO:0005930">
    <property type="term" value="C:axoneme"/>
    <property type="evidence" value="ECO:0007669"/>
    <property type="project" value="UniProtKB-SubCell"/>
</dbReference>
<keyword evidence="6" id="KW-0206">Cytoskeleton</keyword>
<dbReference type="PANTHER" id="PTHR14885:SF1">
    <property type="entry name" value="CILIA- AND FLAGELLA-ASSOCIATED PROTEIN 43"/>
    <property type="match status" value="1"/>
</dbReference>
<proteinExistence type="inferred from homology"/>
<dbReference type="Gene3D" id="2.130.10.10">
    <property type="entry name" value="YVTN repeat-like/Quinoprotein amine dehydrogenase"/>
    <property type="match status" value="1"/>
</dbReference>
<dbReference type="SUPFAM" id="SSF50978">
    <property type="entry name" value="WD40 repeat-like"/>
    <property type="match status" value="1"/>
</dbReference>
<sequence length="1219" mass="143465">MKLNGVVTNVCSNPVYNYIAISFKNGKVELLKTDQKANVFEHIAKLVLCDEELSSVRFFSDAKECIVTSFPSGRFYHISVEVGKMCSVVGEYHLGKQIIDIEIFDDKKLSVLTVLYKGNQKTSELVAGNNIVIFDKNFKTVFKLIDTQYYYTTIFKWFSFDVPDTINIALTVVMSRCIHLMTVNIIQERLLKSETLPLDHNLRSVKTFVGGNYCVTFSCDGTYSLYEFGDGGQWKKIVTVNCSHWQTGGLKAAQVDDNGRNILTLSHQGNFMCTGFKKTCNHIRRTVRRVDTPITIIGNTKTEGIGFDGGSDSLERMTWTMINQKSTLNARKIIHNKQKNQIIEEFEKIKNQLLTLLERNTNGPEDTKINIEEFDLNVDYRLWFREKCKVERDRYEEKILSDINNMKMETENILKEHWESLYVKPKSIHCLKKLYKVDNYPISIIDQEIIEKANTIIRKRLIIEDEEKPTAVIMDVQYSKDFFELSDNNQTTTASEYIYRQSNDSSLMGSISHRFVNTVKNLNSQYNYYKLDMAKDEIVLLQFMVNKLKHNFNKLFDDMFIEKQRQLENLKRYNDRLRVIETEFKLACKIELADPSPVDYKWDQYEQTDKLIYVENNEVPIKPYQKLSGEIILTDYNLVKEEHDEQLLLPSNEFRKRALIDMMDGVLEKRWEDELKNDVPIPPCMLEKKPEDYSREDCIAINEYEKAVVAWNDERLKYKKILEKEKANINQQIEENVNKFDNNVFNLFQIKLKYNAAINQEYLKIIRLSKMLSDSDRRNQQIKLHKETNLEIEKTLGQLTKKIAKTENSLSNLLNTIEISKHKNNILNKRFKSEFPSKLIYEQALIAYNRRPKLQSNKSYSSLLGYQFVNTIMDPTDNKLDLLWSEFVKYLDTLRTYDDYKYVDDYKLNMDREIWHKVCNFRRLKIESEFKISTYQKDVADKTNLLDNLVRVKNEKETVIEKYKDSIIRLENQDLRYEDDPEIQLVVTQGNTEIELTGHFDDFENTTLIAKHVIDEVNAEIKEMGKIKINVLSNLLMFKRKYRLLKWEHDILKNHKMTLNKYRFDVITSMKVTENMLHYLKFKTKGINIAKQAEQKVDKELAGIQITYSKKKKQLKRHLNELCKKIRVISKENKKTDKNIDQMNLHLSTLKNKIDHSLTDKLKLVSDLRTKNIMKRAQMMTSIQELHNEIHVLQTQLELLLLKTFPTLYNIPKNTSIRK</sequence>
<evidence type="ECO:0000256" key="3">
    <source>
        <dbReference type="ARBA" id="ARBA00022574"/>
    </source>
</evidence>
<accession>A0A2S2QBR4</accession>
<reference evidence="10" key="1">
    <citation type="submission" date="2018-04" db="EMBL/GenBank/DDBJ databases">
        <title>Transcriptome assembly of Sipha flava.</title>
        <authorList>
            <person name="Scully E.D."/>
            <person name="Geib S.M."/>
            <person name="Palmer N.A."/>
            <person name="Koch K."/>
            <person name="Bradshaw J."/>
            <person name="Heng-Moss T."/>
            <person name="Sarath G."/>
        </authorList>
    </citation>
    <scope>NUCLEOTIDE SEQUENCE</scope>
</reference>
<evidence type="ECO:0000256" key="4">
    <source>
        <dbReference type="ARBA" id="ARBA00022737"/>
    </source>
</evidence>
<evidence type="ECO:0000256" key="8">
    <source>
        <dbReference type="ARBA" id="ARBA00023605"/>
    </source>
</evidence>
<dbReference type="OrthoDB" id="6612087at2759"/>
<dbReference type="InterPro" id="IPR015943">
    <property type="entry name" value="WD40/YVTN_repeat-like_dom_sf"/>
</dbReference>
<keyword evidence="3" id="KW-0853">WD repeat</keyword>
<evidence type="ECO:0000256" key="5">
    <source>
        <dbReference type="ARBA" id="ARBA00023054"/>
    </source>
</evidence>
<comment type="similarity">
    <text evidence="8">Belongs to the CFAP43 family.</text>
</comment>
<dbReference type="PANTHER" id="PTHR14885">
    <property type="entry name" value="CILIA- AND FLAGELLA-ASSOCIATED PROTEIN 43-RELATED"/>
    <property type="match status" value="1"/>
</dbReference>
<comment type="subcellular location">
    <subcellularLocation>
        <location evidence="1">Cytoplasm</location>
        <location evidence="1">Cytoskeleton</location>
        <location evidence="1">Cilium axoneme</location>
    </subcellularLocation>
</comment>
<dbReference type="EMBL" id="GGMS01005965">
    <property type="protein sequence ID" value="MBY75168.1"/>
    <property type="molecule type" value="Transcribed_RNA"/>
</dbReference>
<evidence type="ECO:0000256" key="1">
    <source>
        <dbReference type="ARBA" id="ARBA00004430"/>
    </source>
</evidence>
<dbReference type="Pfam" id="PF25828">
    <property type="entry name" value="CC_Cfap43"/>
    <property type="match status" value="1"/>
</dbReference>
<keyword evidence="2" id="KW-0963">Cytoplasm</keyword>
<keyword evidence="7" id="KW-0966">Cell projection</keyword>
<evidence type="ECO:0000256" key="2">
    <source>
        <dbReference type="ARBA" id="ARBA00022490"/>
    </source>
</evidence>
<dbReference type="AlphaFoldDB" id="A0A2S2QBR4"/>
<dbReference type="InterPro" id="IPR036322">
    <property type="entry name" value="WD40_repeat_dom_sf"/>
</dbReference>
<dbReference type="GO" id="GO:0060271">
    <property type="term" value="P:cilium assembly"/>
    <property type="evidence" value="ECO:0007669"/>
    <property type="project" value="TreeGrafter"/>
</dbReference>
<gene>
    <name evidence="10" type="primary">WDR96</name>
    <name evidence="10" type="ORF">g.10443</name>
</gene>
<keyword evidence="4" id="KW-0677">Repeat</keyword>
<dbReference type="GO" id="GO:0003341">
    <property type="term" value="P:cilium movement"/>
    <property type="evidence" value="ECO:0007669"/>
    <property type="project" value="UniProtKB-ARBA"/>
</dbReference>
<keyword evidence="5" id="KW-0175">Coiled coil</keyword>